<comment type="caution">
    <text evidence="7">The sequence shown here is derived from an EMBL/GenBank/DDBJ whole genome shotgun (WGS) entry which is preliminary data.</text>
</comment>
<dbReference type="Pfam" id="PF01885">
    <property type="entry name" value="PTS_2-RNA"/>
    <property type="match status" value="1"/>
</dbReference>
<dbReference type="AlphaFoldDB" id="A0AAV8YRT4"/>
<keyword evidence="8" id="KW-1185">Reference proteome</keyword>
<dbReference type="InterPro" id="IPR002745">
    <property type="entry name" value="Ptrans_KptA/Tpt1"/>
</dbReference>
<dbReference type="GO" id="GO:0000215">
    <property type="term" value="F:tRNA 2'-phosphotransferase activity"/>
    <property type="evidence" value="ECO:0007669"/>
    <property type="project" value="UniProtKB-EC"/>
</dbReference>
<dbReference type="PANTHER" id="PTHR12684">
    <property type="entry name" value="PUTATIVE PHOSPHOTRANSFERASE"/>
    <property type="match status" value="1"/>
</dbReference>
<comment type="similarity">
    <text evidence="2">Belongs to the KptA/TPT1 family.</text>
</comment>
<comment type="catalytic activity">
    <reaction evidence="6">
        <text>2'-phospho-[ligated tRNA] + NAD(+) = mature tRNA + ADP-alpha-D-ribose 1'',2''-cyclic phosphate + nicotinamide</text>
        <dbReference type="Rhea" id="RHEA:23324"/>
        <dbReference type="Rhea" id="RHEA-COMP:11106"/>
        <dbReference type="Rhea" id="RHEA-COMP:11107"/>
        <dbReference type="ChEBI" id="CHEBI:17154"/>
        <dbReference type="ChEBI" id="CHEBI:57540"/>
        <dbReference type="ChEBI" id="CHEBI:76596"/>
        <dbReference type="ChEBI" id="CHEBI:82883"/>
        <dbReference type="ChEBI" id="CHEBI:85027"/>
        <dbReference type="EC" id="2.7.1.160"/>
    </reaction>
</comment>
<comment type="function">
    <text evidence="1">Catalyzes the last step of tRNA splicing, the transfer of the splice junction 2'-phosphate from ligated tRNA to NAD to produce ADP-ribose 1''-2'' cyclic phosphate.</text>
</comment>
<evidence type="ECO:0000313" key="7">
    <source>
        <dbReference type="EMBL" id="KAJ8953611.1"/>
    </source>
</evidence>
<dbReference type="EC" id="2.7.1.160" evidence="3"/>
<dbReference type="EMBL" id="JAPWTK010000055">
    <property type="protein sequence ID" value="KAJ8953611.1"/>
    <property type="molecule type" value="Genomic_DNA"/>
</dbReference>
<dbReference type="Proteomes" id="UP001162162">
    <property type="component" value="Unassembled WGS sequence"/>
</dbReference>
<proteinExistence type="inferred from homology"/>
<reference evidence="7" key="1">
    <citation type="journal article" date="2023" name="Insect Mol. Biol.">
        <title>Genome sequencing provides insights into the evolution of gene families encoding plant cell wall-degrading enzymes in longhorned beetles.</title>
        <authorList>
            <person name="Shin N.R."/>
            <person name="Okamura Y."/>
            <person name="Kirsch R."/>
            <person name="Pauchet Y."/>
        </authorList>
    </citation>
    <scope>NUCLEOTIDE SEQUENCE</scope>
    <source>
        <strain evidence="7">AMC_N1</strain>
    </source>
</reference>
<dbReference type="InterPro" id="IPR042081">
    <property type="entry name" value="RNA_2'-PTrans_C"/>
</dbReference>
<dbReference type="Gene3D" id="3.20.170.30">
    <property type="match status" value="1"/>
</dbReference>
<evidence type="ECO:0000256" key="1">
    <source>
        <dbReference type="ARBA" id="ARBA00003343"/>
    </source>
</evidence>
<protein>
    <recommendedName>
        <fullName evidence="3">2'-phosphotransferase</fullName>
        <ecNumber evidence="3">2.7.1.160</ecNumber>
    </recommendedName>
</protein>
<accession>A0AAV8YRT4</accession>
<evidence type="ECO:0000256" key="4">
    <source>
        <dbReference type="ARBA" id="ARBA00022679"/>
    </source>
</evidence>
<dbReference type="InterPro" id="IPR042080">
    <property type="entry name" value="RNA_2'-PTrans_N"/>
</dbReference>
<evidence type="ECO:0000256" key="2">
    <source>
        <dbReference type="ARBA" id="ARBA00009836"/>
    </source>
</evidence>
<dbReference type="Gene3D" id="1.10.10.970">
    <property type="entry name" value="RNA 2'-phosphotransferase, Tpt1/KptA family, N-terminal domain"/>
    <property type="match status" value="1"/>
</dbReference>
<keyword evidence="4" id="KW-0808">Transferase</keyword>
<organism evidence="7 8">
    <name type="scientific">Aromia moschata</name>
    <dbReference type="NCBI Taxonomy" id="1265417"/>
    <lineage>
        <taxon>Eukaryota</taxon>
        <taxon>Metazoa</taxon>
        <taxon>Ecdysozoa</taxon>
        <taxon>Arthropoda</taxon>
        <taxon>Hexapoda</taxon>
        <taxon>Insecta</taxon>
        <taxon>Pterygota</taxon>
        <taxon>Neoptera</taxon>
        <taxon>Endopterygota</taxon>
        <taxon>Coleoptera</taxon>
        <taxon>Polyphaga</taxon>
        <taxon>Cucujiformia</taxon>
        <taxon>Chrysomeloidea</taxon>
        <taxon>Cerambycidae</taxon>
        <taxon>Cerambycinae</taxon>
        <taxon>Callichromatini</taxon>
        <taxon>Aromia</taxon>
    </lineage>
</organism>
<evidence type="ECO:0000256" key="6">
    <source>
        <dbReference type="ARBA" id="ARBA00047949"/>
    </source>
</evidence>
<sequence>MIELLSSQHLSFNILGLVNWSAAEIKKVRNLRTSGLTTQQGALVKVLMSGRHKDIHLSKTLCWLLRHGAVKEHLAISPEGYMNVEDLLNHKSLKNKFTVDDIKRVVETSEKQRFTLRCRNNILQICANQGHSLREVDDITLVPILSSEDLTVIHGTFYKNWINIQKEGISRMKRNHIHFAADLPHNKSVISGVRSNAQVFIYINLELALSDSIEFYMSVNGVILSPGNDRGYIEPKYFSRVSDINGKSLL</sequence>
<dbReference type="GO" id="GO:0006388">
    <property type="term" value="P:tRNA splicing, via endonucleolytic cleavage and ligation"/>
    <property type="evidence" value="ECO:0007669"/>
    <property type="project" value="TreeGrafter"/>
</dbReference>
<name>A0AAV8YRT4_9CUCU</name>
<gene>
    <name evidence="7" type="ORF">NQ318_003035</name>
</gene>
<dbReference type="SUPFAM" id="SSF56399">
    <property type="entry name" value="ADP-ribosylation"/>
    <property type="match status" value="1"/>
</dbReference>
<dbReference type="PANTHER" id="PTHR12684:SF2">
    <property type="entry name" value="TRNA 2'-PHOSPHOTRANSFERASE 1"/>
    <property type="match status" value="1"/>
</dbReference>
<keyword evidence="5" id="KW-0520">NAD</keyword>
<evidence type="ECO:0000256" key="3">
    <source>
        <dbReference type="ARBA" id="ARBA00012007"/>
    </source>
</evidence>
<evidence type="ECO:0000256" key="5">
    <source>
        <dbReference type="ARBA" id="ARBA00023027"/>
    </source>
</evidence>
<evidence type="ECO:0000313" key="8">
    <source>
        <dbReference type="Proteomes" id="UP001162162"/>
    </source>
</evidence>